<evidence type="ECO:0000313" key="2">
    <source>
        <dbReference type="EMBL" id="CDF34136.1"/>
    </source>
</evidence>
<evidence type="ECO:0000256" key="1">
    <source>
        <dbReference type="SAM" id="MobiDB-lite"/>
    </source>
</evidence>
<accession>R7Q9R8</accession>
<protein>
    <submittedName>
        <fullName evidence="2">Uncharacterized protein</fullName>
    </submittedName>
</protein>
<feature type="region of interest" description="Disordered" evidence="1">
    <location>
        <begin position="123"/>
        <end position="209"/>
    </location>
</feature>
<dbReference type="Proteomes" id="UP000012073">
    <property type="component" value="Unassembled WGS sequence"/>
</dbReference>
<dbReference type="AlphaFoldDB" id="R7Q9R8"/>
<dbReference type="EMBL" id="HG001674">
    <property type="protein sequence ID" value="CDF34136.1"/>
    <property type="molecule type" value="Genomic_DNA"/>
</dbReference>
<dbReference type="Gramene" id="CDF34136">
    <property type="protein sequence ID" value="CDF34136"/>
    <property type="gene ID" value="CHC_T00002825001"/>
</dbReference>
<dbReference type="KEGG" id="ccp:CHC_T00002825001"/>
<dbReference type="PhylomeDB" id="R7Q9R8"/>
<gene>
    <name evidence="2" type="ORF">CHC_T00002825001</name>
</gene>
<keyword evidence="3" id="KW-1185">Reference proteome</keyword>
<dbReference type="RefSeq" id="XP_005713955.1">
    <property type="nucleotide sequence ID" value="XM_005713898.1"/>
</dbReference>
<organism evidence="2 3">
    <name type="scientific">Chondrus crispus</name>
    <name type="common">Carrageen Irish moss</name>
    <name type="synonym">Polymorpha crispa</name>
    <dbReference type="NCBI Taxonomy" id="2769"/>
    <lineage>
        <taxon>Eukaryota</taxon>
        <taxon>Rhodophyta</taxon>
        <taxon>Florideophyceae</taxon>
        <taxon>Rhodymeniophycidae</taxon>
        <taxon>Gigartinales</taxon>
        <taxon>Gigartinaceae</taxon>
        <taxon>Chondrus</taxon>
    </lineage>
</organism>
<proteinExistence type="predicted"/>
<dbReference type="GeneID" id="17321667"/>
<reference evidence="3" key="1">
    <citation type="journal article" date="2013" name="Proc. Natl. Acad. Sci. U.S.A.">
        <title>Genome structure and metabolic features in the red seaweed Chondrus crispus shed light on evolution of the Archaeplastida.</title>
        <authorList>
            <person name="Collen J."/>
            <person name="Porcel B."/>
            <person name="Carre W."/>
            <person name="Ball S.G."/>
            <person name="Chaparro C."/>
            <person name="Tonon T."/>
            <person name="Barbeyron T."/>
            <person name="Michel G."/>
            <person name="Noel B."/>
            <person name="Valentin K."/>
            <person name="Elias M."/>
            <person name="Artiguenave F."/>
            <person name="Arun A."/>
            <person name="Aury J.M."/>
            <person name="Barbosa-Neto J.F."/>
            <person name="Bothwell J.H."/>
            <person name="Bouget F.Y."/>
            <person name="Brillet L."/>
            <person name="Cabello-Hurtado F."/>
            <person name="Capella-Gutierrez S."/>
            <person name="Charrier B."/>
            <person name="Cladiere L."/>
            <person name="Cock J.M."/>
            <person name="Coelho S.M."/>
            <person name="Colleoni C."/>
            <person name="Czjzek M."/>
            <person name="Da Silva C."/>
            <person name="Delage L."/>
            <person name="Denoeud F."/>
            <person name="Deschamps P."/>
            <person name="Dittami S.M."/>
            <person name="Gabaldon T."/>
            <person name="Gachon C.M."/>
            <person name="Groisillier A."/>
            <person name="Herve C."/>
            <person name="Jabbari K."/>
            <person name="Katinka M."/>
            <person name="Kloareg B."/>
            <person name="Kowalczyk N."/>
            <person name="Labadie K."/>
            <person name="Leblanc C."/>
            <person name="Lopez P.J."/>
            <person name="McLachlan D.H."/>
            <person name="Meslet-Cladiere L."/>
            <person name="Moustafa A."/>
            <person name="Nehr Z."/>
            <person name="Nyvall Collen P."/>
            <person name="Panaud O."/>
            <person name="Partensky F."/>
            <person name="Poulain J."/>
            <person name="Rensing S.A."/>
            <person name="Rousvoal S."/>
            <person name="Samson G."/>
            <person name="Symeonidi A."/>
            <person name="Weissenbach J."/>
            <person name="Zambounis A."/>
            <person name="Wincker P."/>
            <person name="Boyen C."/>
        </authorList>
    </citation>
    <scope>NUCLEOTIDE SEQUENCE [LARGE SCALE GENOMIC DNA]</scope>
    <source>
        <strain evidence="3">cv. Stackhouse</strain>
    </source>
</reference>
<name>R7Q9R8_CHOCR</name>
<evidence type="ECO:0000313" key="3">
    <source>
        <dbReference type="Proteomes" id="UP000012073"/>
    </source>
</evidence>
<sequence>MLFLAALLFSLVYASPRLPPHHHAFHAAPATKPLTLSVRSGLTLDACKADTDCFDSRLCYKISATGFDLCRSRDTACFCRPPTFTTCKTLRDCINGEVCAKTDLANPAICVSKEAEKEYSNINEATEFPSGPNRPPRNPRPSHGGAGRRSVSPSPSAMDVVTPSLEPSPDLEAAESPDLSPEPSVAATDEGFPSRSPTPSPGFPLVGQGDPESVCIDANALKHVAPRELIFESHRWARVLCDEYGSCATAGHMVKSEGKAMMMGTFCRYVGCVEKAMMVNSPKYRRGASIRSKTKGLVYTAFAARYQSRVEELIIAAAVRWGL</sequence>